<protein>
    <submittedName>
        <fullName evidence="1">WSSV033</fullName>
    </submittedName>
</protein>
<sequence length="48" mass="5151">MNKGTGGVFARIFFTDWACIVSSSKGKNNKKAIESTLQIRNGDVSASD</sequence>
<organism evidence="1">
    <name type="scientific">White spot syndrome virus</name>
    <dbReference type="NCBI Taxonomy" id="342409"/>
    <lineage>
        <taxon>Viruses</taxon>
        <taxon>Viruses incertae sedis</taxon>
        <taxon>Naldaviricetes</taxon>
        <taxon>Nimaviridae</taxon>
        <taxon>Whispovirus</taxon>
    </lineage>
</organism>
<evidence type="ECO:0000313" key="1">
    <source>
        <dbReference type="EMBL" id="AUO14908.1"/>
    </source>
</evidence>
<reference evidence="1" key="1">
    <citation type="submission" date="2017-12" db="EMBL/GenBank/DDBJ databases">
        <authorList>
            <person name="Katneni V.K."/>
            <person name="Shekhar M.S."/>
            <person name="Otta S.K."/>
            <person name="Karthic K."/>
            <person name="Jangam A.K."/>
            <person name="Gopikrishna G."/>
            <person name="Vijayan K.K."/>
        </authorList>
    </citation>
    <scope>NUCLEOTIDE SEQUENCE [LARGE SCALE GENOMIC DNA]</scope>
    <source>
        <strain evidence="1">IN_AP4RU</strain>
    </source>
</reference>
<proteinExistence type="predicted"/>
<accession>A0A2I6SBH0</accession>
<dbReference type="Proteomes" id="UP000267352">
    <property type="component" value="Segment"/>
</dbReference>
<reference evidence="1" key="2">
    <citation type="journal article" date="2018" name="Genome Announc.">
        <title>First Report of a Complete Genome Sequence of White spot syndrome virus from India.</title>
        <authorList>
            <person name="Vinaya Kumar K."/>
            <person name="Shekhar M.S."/>
            <person name="Otta S.K."/>
            <person name="Karthic K."/>
            <person name="Ashok Kumar J."/>
            <person name="Gopikrishna G."/>
            <person name="Vijayan K.K."/>
        </authorList>
    </citation>
    <scope>NUCLEOTIDE SEQUENCE</scope>
    <source>
        <strain evidence="1">IN_AP4RU</strain>
    </source>
</reference>
<dbReference type="EMBL" id="MG702567">
    <property type="protein sequence ID" value="AUO14908.1"/>
    <property type="molecule type" value="Genomic_DNA"/>
</dbReference>
<name>A0A2I6SBH0_9VIRU</name>